<evidence type="ECO:0000256" key="6">
    <source>
        <dbReference type="ARBA" id="ARBA00023136"/>
    </source>
</evidence>
<keyword evidence="3" id="KW-1003">Cell membrane</keyword>
<evidence type="ECO:0000256" key="1">
    <source>
        <dbReference type="ARBA" id="ARBA00004651"/>
    </source>
</evidence>
<keyword evidence="4 7" id="KW-0812">Transmembrane</keyword>
<dbReference type="PANTHER" id="PTHR42920">
    <property type="entry name" value="OS03G0707200 PROTEIN-RELATED"/>
    <property type="match status" value="1"/>
</dbReference>
<evidence type="ECO:0000313" key="10">
    <source>
        <dbReference type="Proteomes" id="UP000628775"/>
    </source>
</evidence>
<dbReference type="GO" id="GO:0005886">
    <property type="term" value="C:plasma membrane"/>
    <property type="evidence" value="ECO:0007669"/>
    <property type="project" value="UniProtKB-SubCell"/>
</dbReference>
<evidence type="ECO:0000313" key="9">
    <source>
        <dbReference type="EMBL" id="GGE39362.1"/>
    </source>
</evidence>
<dbReference type="EMBL" id="BMIR01000007">
    <property type="protein sequence ID" value="GGE39362.1"/>
    <property type="molecule type" value="Genomic_DNA"/>
</dbReference>
<comment type="subcellular location">
    <subcellularLocation>
        <location evidence="1">Cell membrane</location>
        <topology evidence="1">Multi-pass membrane protein</topology>
    </subcellularLocation>
</comment>
<dbReference type="InterPro" id="IPR037185">
    <property type="entry name" value="EmrE-like"/>
</dbReference>
<evidence type="ECO:0000256" key="4">
    <source>
        <dbReference type="ARBA" id="ARBA00022692"/>
    </source>
</evidence>
<gene>
    <name evidence="9" type="ORF">GCM10011391_17680</name>
</gene>
<feature type="transmembrane region" description="Helical" evidence="7">
    <location>
        <begin position="97"/>
        <end position="116"/>
    </location>
</feature>
<accession>A0A8J2VSP6</accession>
<reference evidence="9" key="1">
    <citation type="journal article" date="2014" name="Int. J. Syst. Evol. Microbiol.">
        <title>Complete genome sequence of Corynebacterium casei LMG S-19264T (=DSM 44701T), isolated from a smear-ripened cheese.</title>
        <authorList>
            <consortium name="US DOE Joint Genome Institute (JGI-PGF)"/>
            <person name="Walter F."/>
            <person name="Albersmeier A."/>
            <person name="Kalinowski J."/>
            <person name="Ruckert C."/>
        </authorList>
    </citation>
    <scope>NUCLEOTIDE SEQUENCE</scope>
    <source>
        <strain evidence="9">CGMCC 1.15371</strain>
    </source>
</reference>
<dbReference type="InterPro" id="IPR051258">
    <property type="entry name" value="Diverse_Substrate_Transporter"/>
</dbReference>
<feature type="transmembrane region" description="Helical" evidence="7">
    <location>
        <begin position="123"/>
        <end position="145"/>
    </location>
</feature>
<dbReference type="SUPFAM" id="SSF103481">
    <property type="entry name" value="Multidrug resistance efflux transporter EmrE"/>
    <property type="match status" value="2"/>
</dbReference>
<feature type="domain" description="EamA" evidence="8">
    <location>
        <begin position="6"/>
        <end position="139"/>
    </location>
</feature>
<comment type="similarity">
    <text evidence="2">Belongs to the EamA transporter family.</text>
</comment>
<evidence type="ECO:0000256" key="2">
    <source>
        <dbReference type="ARBA" id="ARBA00007362"/>
    </source>
</evidence>
<feature type="transmembrane region" description="Helical" evidence="7">
    <location>
        <begin position="63"/>
        <end position="85"/>
    </location>
</feature>
<evidence type="ECO:0000256" key="3">
    <source>
        <dbReference type="ARBA" id="ARBA00022475"/>
    </source>
</evidence>
<reference evidence="9" key="2">
    <citation type="submission" date="2020-09" db="EMBL/GenBank/DDBJ databases">
        <authorList>
            <person name="Sun Q."/>
            <person name="Zhou Y."/>
        </authorList>
    </citation>
    <scope>NUCLEOTIDE SEQUENCE</scope>
    <source>
        <strain evidence="9">CGMCC 1.15371</strain>
    </source>
</reference>
<evidence type="ECO:0000256" key="5">
    <source>
        <dbReference type="ARBA" id="ARBA00022989"/>
    </source>
</evidence>
<feature type="transmembrane region" description="Helical" evidence="7">
    <location>
        <begin position="179"/>
        <end position="198"/>
    </location>
</feature>
<feature type="transmembrane region" description="Helical" evidence="7">
    <location>
        <begin position="9"/>
        <end position="32"/>
    </location>
</feature>
<keyword evidence="5 7" id="KW-1133">Transmembrane helix</keyword>
<evidence type="ECO:0000259" key="8">
    <source>
        <dbReference type="Pfam" id="PF00892"/>
    </source>
</evidence>
<feature type="domain" description="EamA" evidence="8">
    <location>
        <begin position="149"/>
        <end position="286"/>
    </location>
</feature>
<dbReference type="Proteomes" id="UP000628775">
    <property type="component" value="Unassembled WGS sequence"/>
</dbReference>
<keyword evidence="6 7" id="KW-0472">Membrane</keyword>
<feature type="transmembrane region" description="Helical" evidence="7">
    <location>
        <begin position="210"/>
        <end position="233"/>
    </location>
</feature>
<feature type="transmembrane region" description="Helical" evidence="7">
    <location>
        <begin position="38"/>
        <end position="56"/>
    </location>
</feature>
<sequence length="301" mass="32882">MQRKWFADLGLLAVAFIWGTTFVVVQDAIAVIPPLAFNGWRFLIAALFLYIGYRLFSKNRTRLSWALVLNGILLGVLLFIGYATQTIGLLYTSSSKMAFITGLSVVLVPLFAWVILRHTPKWTAIIGVVFSTVGLYLLAMLKSVVINQGDLLAFICALAFGLHIVLTDKVTRSFSSAHLTIVQLVTVSVLSLISGTGFDGITKTFSLAPFAQSPVLFACLFTALFATACAYFLQTSLQRFTSPTHVGIIFIMEPVFAGLTATIWQHESMNLSAKIGATLIVCGMLLAEWPIKKSKRSLSGE</sequence>
<dbReference type="AlphaFoldDB" id="A0A8J2VSP6"/>
<feature type="transmembrane region" description="Helical" evidence="7">
    <location>
        <begin position="271"/>
        <end position="291"/>
    </location>
</feature>
<feature type="transmembrane region" description="Helical" evidence="7">
    <location>
        <begin position="151"/>
        <end position="167"/>
    </location>
</feature>
<comment type="caution">
    <text evidence="9">The sequence shown here is derived from an EMBL/GenBank/DDBJ whole genome shotgun (WGS) entry which is preliminary data.</text>
</comment>
<keyword evidence="10" id="KW-1185">Reference proteome</keyword>
<feature type="transmembrane region" description="Helical" evidence="7">
    <location>
        <begin position="245"/>
        <end position="265"/>
    </location>
</feature>
<protein>
    <submittedName>
        <fullName evidence="9">Membrane protein</fullName>
    </submittedName>
</protein>
<dbReference type="Pfam" id="PF00892">
    <property type="entry name" value="EamA"/>
    <property type="match status" value="2"/>
</dbReference>
<dbReference type="InterPro" id="IPR000620">
    <property type="entry name" value="EamA_dom"/>
</dbReference>
<dbReference type="PANTHER" id="PTHR42920:SF5">
    <property type="entry name" value="EAMA DOMAIN-CONTAINING PROTEIN"/>
    <property type="match status" value="1"/>
</dbReference>
<evidence type="ECO:0000256" key="7">
    <source>
        <dbReference type="SAM" id="Phobius"/>
    </source>
</evidence>
<dbReference type="RefSeq" id="WP_188692390.1">
    <property type="nucleotide sequence ID" value="NZ_BMIR01000007.1"/>
</dbReference>
<name>A0A8J2VSP6_9BACL</name>
<organism evidence="9 10">
    <name type="scientific">Pullulanibacillus camelliae</name>
    <dbReference type="NCBI Taxonomy" id="1707096"/>
    <lineage>
        <taxon>Bacteria</taxon>
        <taxon>Bacillati</taxon>
        <taxon>Bacillota</taxon>
        <taxon>Bacilli</taxon>
        <taxon>Bacillales</taxon>
        <taxon>Sporolactobacillaceae</taxon>
        <taxon>Pullulanibacillus</taxon>
    </lineage>
</organism>
<proteinExistence type="inferred from homology"/>